<proteinExistence type="inferred from homology"/>
<dbReference type="InterPro" id="IPR003593">
    <property type="entry name" value="AAA+_ATPase"/>
</dbReference>
<feature type="domain" description="ABC transporter" evidence="5">
    <location>
        <begin position="11"/>
        <end position="239"/>
    </location>
</feature>
<dbReference type="Proteomes" id="UP000589626">
    <property type="component" value="Unassembled WGS sequence"/>
</dbReference>
<accession>A0A7W4VST8</accession>
<evidence type="ECO:0000313" key="7">
    <source>
        <dbReference type="Proteomes" id="UP000589626"/>
    </source>
</evidence>
<evidence type="ECO:0000256" key="4">
    <source>
        <dbReference type="ARBA" id="ARBA00022840"/>
    </source>
</evidence>
<keyword evidence="4 6" id="KW-0067">ATP-binding</keyword>
<dbReference type="GO" id="GO:0005524">
    <property type="term" value="F:ATP binding"/>
    <property type="evidence" value="ECO:0007669"/>
    <property type="project" value="UniProtKB-KW"/>
</dbReference>
<dbReference type="GO" id="GO:0016887">
    <property type="term" value="F:ATP hydrolysis activity"/>
    <property type="evidence" value="ECO:0007669"/>
    <property type="project" value="InterPro"/>
</dbReference>
<comment type="similarity">
    <text evidence="1">Belongs to the ABC transporter superfamily.</text>
</comment>
<dbReference type="Gene3D" id="3.40.50.300">
    <property type="entry name" value="P-loop containing nucleotide triphosphate hydrolases"/>
    <property type="match status" value="1"/>
</dbReference>
<gene>
    <name evidence="6" type="ORF">FHU40_000659</name>
</gene>
<dbReference type="InterPro" id="IPR003439">
    <property type="entry name" value="ABC_transporter-like_ATP-bd"/>
</dbReference>
<dbReference type="PROSITE" id="PS50893">
    <property type="entry name" value="ABC_TRANSPORTER_2"/>
    <property type="match status" value="1"/>
</dbReference>
<evidence type="ECO:0000256" key="1">
    <source>
        <dbReference type="ARBA" id="ARBA00005417"/>
    </source>
</evidence>
<dbReference type="RefSeq" id="WP_183590839.1">
    <property type="nucleotide sequence ID" value="NZ_JACHWR010000001.1"/>
</dbReference>
<keyword evidence="2" id="KW-0813">Transport</keyword>
<dbReference type="PANTHER" id="PTHR43335:SF2">
    <property type="entry name" value="ABC TRANSPORTER, ATP-BINDING PROTEIN"/>
    <property type="match status" value="1"/>
</dbReference>
<evidence type="ECO:0000256" key="3">
    <source>
        <dbReference type="ARBA" id="ARBA00022741"/>
    </source>
</evidence>
<dbReference type="SUPFAM" id="SSF52540">
    <property type="entry name" value="P-loop containing nucleoside triphosphate hydrolases"/>
    <property type="match status" value="1"/>
</dbReference>
<keyword evidence="7" id="KW-1185">Reference proteome</keyword>
<evidence type="ECO:0000256" key="2">
    <source>
        <dbReference type="ARBA" id="ARBA00022448"/>
    </source>
</evidence>
<dbReference type="SMART" id="SM00382">
    <property type="entry name" value="AAA"/>
    <property type="match status" value="1"/>
</dbReference>
<dbReference type="InterPro" id="IPR027417">
    <property type="entry name" value="P-loop_NTPase"/>
</dbReference>
<dbReference type="Pfam" id="PF00005">
    <property type="entry name" value="ABC_tran"/>
    <property type="match status" value="1"/>
</dbReference>
<name>A0A7W4VST8_9ACTN</name>
<evidence type="ECO:0000259" key="5">
    <source>
        <dbReference type="PROSITE" id="PS50893"/>
    </source>
</evidence>
<organism evidence="6 7">
    <name type="scientific">Nocardioides soli</name>
    <dbReference type="NCBI Taxonomy" id="1036020"/>
    <lineage>
        <taxon>Bacteria</taxon>
        <taxon>Bacillati</taxon>
        <taxon>Actinomycetota</taxon>
        <taxon>Actinomycetes</taxon>
        <taxon>Propionibacteriales</taxon>
        <taxon>Nocardioidaceae</taxon>
        <taxon>Nocardioides</taxon>
    </lineage>
</organism>
<reference evidence="6 7" key="1">
    <citation type="submission" date="2020-08" db="EMBL/GenBank/DDBJ databases">
        <title>Sequencing the genomes of 1000 actinobacteria strains.</title>
        <authorList>
            <person name="Klenk H.-P."/>
        </authorList>
    </citation>
    <scope>NUCLEOTIDE SEQUENCE [LARGE SCALE GENOMIC DNA]</scope>
    <source>
        <strain evidence="6 7">DSM 105498</strain>
    </source>
</reference>
<sequence length="253" mass="27156">MEFTTFPATTIGIAKLSKRYRRGITALSNIEVTFTPGITAVLGRNGAGKSTLVRSIVGIDTRYDGTITFEESGEILGRAERMRRLGWLPQSFGYPARMTTRDFVAYAAWLKGLPRDSDEAIDCALDTADVASHGRQRLDALSGGTLRRVGFAASIVHAPSVLVLDEPTTGLDPIQRAEFHERLAMIGRRSTVVLATHILEDVAALADRVHVIEAGELVWSGTAVGLSRAGGNTAVDSETLRSGFRSVVGGELS</sequence>
<dbReference type="PANTHER" id="PTHR43335">
    <property type="entry name" value="ABC TRANSPORTER, ATP-BINDING PROTEIN"/>
    <property type="match status" value="1"/>
</dbReference>
<comment type="caution">
    <text evidence="6">The sequence shown here is derived from an EMBL/GenBank/DDBJ whole genome shotgun (WGS) entry which is preliminary data.</text>
</comment>
<keyword evidence="3" id="KW-0547">Nucleotide-binding</keyword>
<dbReference type="AlphaFoldDB" id="A0A7W4VST8"/>
<protein>
    <submittedName>
        <fullName evidence="6">ABC-2 type transport system ATP-binding protein</fullName>
    </submittedName>
</protein>
<evidence type="ECO:0000313" key="6">
    <source>
        <dbReference type="EMBL" id="MBB3040858.1"/>
    </source>
</evidence>
<dbReference type="EMBL" id="JACHWR010000001">
    <property type="protein sequence ID" value="MBB3040858.1"/>
    <property type="molecule type" value="Genomic_DNA"/>
</dbReference>